<accession>A0A448X6U6</accession>
<evidence type="ECO:0000313" key="2">
    <source>
        <dbReference type="EMBL" id="VEL29535.1"/>
    </source>
</evidence>
<dbReference type="EMBL" id="CAAALY010104058">
    <property type="protein sequence ID" value="VEL29535.1"/>
    <property type="molecule type" value="Genomic_DNA"/>
</dbReference>
<comment type="caution">
    <text evidence="2">The sequence shown here is derived from an EMBL/GenBank/DDBJ whole genome shotgun (WGS) entry which is preliminary data.</text>
</comment>
<protein>
    <recommendedName>
        <fullName evidence="1">FERM domain-containing protein</fullName>
    </recommendedName>
</protein>
<evidence type="ECO:0000259" key="1">
    <source>
        <dbReference type="PROSITE" id="PS50057"/>
    </source>
</evidence>
<dbReference type="OrthoDB" id="6589456at2759"/>
<keyword evidence="3" id="KW-1185">Reference proteome</keyword>
<dbReference type="PROSITE" id="PS50057">
    <property type="entry name" value="FERM_3"/>
    <property type="match status" value="1"/>
</dbReference>
<dbReference type="InterPro" id="IPR029071">
    <property type="entry name" value="Ubiquitin-like_domsf"/>
</dbReference>
<sequence length="181" mass="19638">MQDDSACPVLTPQIGVYPSDSETNPESFNMALMDQPQWSPLPDGGFEVIDTLPKKEYYMSLRRIDGNGTLGNINRLGSITGGSALGTGALMSPSMPGASSSPLVQMNKDTLHSHSHLGRSQASALDFKPSGKMVDCTVVMLDGSEQKKAFGQQLFDYVCSSLSLIETEFFGITYRDKTNTW</sequence>
<proteinExistence type="predicted"/>
<organism evidence="2 3">
    <name type="scientific">Protopolystoma xenopodis</name>
    <dbReference type="NCBI Taxonomy" id="117903"/>
    <lineage>
        <taxon>Eukaryota</taxon>
        <taxon>Metazoa</taxon>
        <taxon>Spiralia</taxon>
        <taxon>Lophotrochozoa</taxon>
        <taxon>Platyhelminthes</taxon>
        <taxon>Monogenea</taxon>
        <taxon>Polyopisthocotylea</taxon>
        <taxon>Polystomatidea</taxon>
        <taxon>Polystomatidae</taxon>
        <taxon>Protopolystoma</taxon>
    </lineage>
</organism>
<feature type="non-terminal residue" evidence="2">
    <location>
        <position position="181"/>
    </location>
</feature>
<gene>
    <name evidence="2" type="ORF">PXEA_LOCUS22975</name>
</gene>
<name>A0A448X6U6_9PLAT</name>
<dbReference type="Pfam" id="PF09379">
    <property type="entry name" value="FERM_N"/>
    <property type="match status" value="1"/>
</dbReference>
<dbReference type="InterPro" id="IPR000299">
    <property type="entry name" value="FERM_domain"/>
</dbReference>
<dbReference type="InterPro" id="IPR018979">
    <property type="entry name" value="FERM_N"/>
</dbReference>
<feature type="domain" description="FERM" evidence="1">
    <location>
        <begin position="127"/>
        <end position="181"/>
    </location>
</feature>
<dbReference type="Gene3D" id="3.10.20.90">
    <property type="entry name" value="Phosphatidylinositol 3-kinase Catalytic Subunit, Chain A, domain 1"/>
    <property type="match status" value="1"/>
</dbReference>
<dbReference type="SUPFAM" id="SSF54236">
    <property type="entry name" value="Ubiquitin-like"/>
    <property type="match status" value="1"/>
</dbReference>
<evidence type="ECO:0000313" key="3">
    <source>
        <dbReference type="Proteomes" id="UP000784294"/>
    </source>
</evidence>
<dbReference type="AlphaFoldDB" id="A0A448X6U6"/>
<reference evidence="2" key="1">
    <citation type="submission" date="2018-11" db="EMBL/GenBank/DDBJ databases">
        <authorList>
            <consortium name="Pathogen Informatics"/>
        </authorList>
    </citation>
    <scope>NUCLEOTIDE SEQUENCE</scope>
</reference>
<dbReference type="Proteomes" id="UP000784294">
    <property type="component" value="Unassembled WGS sequence"/>
</dbReference>